<dbReference type="AlphaFoldDB" id="A0A109DAU8"/>
<dbReference type="CDD" id="cd14789">
    <property type="entry name" value="Tiki"/>
    <property type="match status" value="1"/>
</dbReference>
<protein>
    <submittedName>
        <fullName evidence="2">Polysaccharide biosynthesis protein GumN</fullName>
    </submittedName>
</protein>
<dbReference type="Pfam" id="PF01963">
    <property type="entry name" value="TraB_PrgY_gumN"/>
    <property type="match status" value="1"/>
</dbReference>
<dbReference type="Proteomes" id="UP000057389">
    <property type="component" value="Unassembled WGS sequence"/>
</dbReference>
<gene>
    <name evidence="2" type="ORF">APQ14_02540</name>
</gene>
<evidence type="ECO:0000313" key="2">
    <source>
        <dbReference type="EMBL" id="KWU02069.1"/>
    </source>
</evidence>
<proteinExistence type="predicted"/>
<name>A0A109DAU8_9VIBR</name>
<dbReference type="PANTHER" id="PTHR40590">
    <property type="entry name" value="CYTOPLASMIC PROTEIN-RELATED"/>
    <property type="match status" value="1"/>
</dbReference>
<feature type="chain" id="PRO_5007133934" evidence="1">
    <location>
        <begin position="22"/>
        <end position="295"/>
    </location>
</feature>
<sequence length="295" mass="32542">MRTFLYLTLLTLAFSAKQAVAEPLYWQTKKDDLTLTILGSVHVGDESMYPLPIQITDTLKESDGLIVETDIRKTKGVVYPTTTVTTGDVLNKQQKQLLTSISKSLDIPTQQLLSSPPWATSLSIQMQQLKNLGYGSADGVDATLAYKAAIADVPVISLEALQFQIDLIAGQKDSGKEWLVSSLEEFDQTDAVVHCLIESWKAGDITKLEDFAELSEMPTELEKAFLTDRNVDWANKLSANDWKLDSKGHYVLVVGTLHLIGEGNLLQLLEDKGFSVTQQSQSQKAQCQFEVSVDG</sequence>
<feature type="signal peptide" evidence="1">
    <location>
        <begin position="1"/>
        <end position="21"/>
    </location>
</feature>
<dbReference type="InterPro" id="IPR047111">
    <property type="entry name" value="YbaP-like"/>
</dbReference>
<reference evidence="2 3" key="1">
    <citation type="submission" date="2015-11" db="EMBL/GenBank/DDBJ databases">
        <title>Draft WGS of Vibrio toranzoniae.</title>
        <authorList>
            <person name="Lasa A."/>
            <person name="Romalde J.L."/>
        </authorList>
    </citation>
    <scope>NUCLEOTIDE SEQUENCE [LARGE SCALE GENOMIC DNA]</scope>
    <source>
        <strain evidence="2 3">Vb 10.8</strain>
    </source>
</reference>
<evidence type="ECO:0000256" key="1">
    <source>
        <dbReference type="SAM" id="SignalP"/>
    </source>
</evidence>
<accession>A0A109DAU8</accession>
<evidence type="ECO:0000313" key="3">
    <source>
        <dbReference type="Proteomes" id="UP000057389"/>
    </source>
</evidence>
<keyword evidence="1" id="KW-0732">Signal</keyword>
<dbReference type="RefSeq" id="WP_060467255.1">
    <property type="nucleotide sequence ID" value="NZ_AP025514.1"/>
</dbReference>
<comment type="caution">
    <text evidence="2">The sequence shown here is derived from an EMBL/GenBank/DDBJ whole genome shotgun (WGS) entry which is preliminary data.</text>
</comment>
<dbReference type="InterPro" id="IPR002816">
    <property type="entry name" value="TraB/PrgY/GumN_fam"/>
</dbReference>
<organism evidence="2 3">
    <name type="scientific">Vibrio toranzoniae</name>
    <dbReference type="NCBI Taxonomy" id="1194427"/>
    <lineage>
        <taxon>Bacteria</taxon>
        <taxon>Pseudomonadati</taxon>
        <taxon>Pseudomonadota</taxon>
        <taxon>Gammaproteobacteria</taxon>
        <taxon>Vibrionales</taxon>
        <taxon>Vibrionaceae</taxon>
        <taxon>Vibrio</taxon>
    </lineage>
</organism>
<keyword evidence="3" id="KW-1185">Reference proteome</keyword>
<dbReference type="EMBL" id="LMXU01000005">
    <property type="protein sequence ID" value="KWU02069.1"/>
    <property type="molecule type" value="Genomic_DNA"/>
</dbReference>
<dbReference type="PANTHER" id="PTHR40590:SF1">
    <property type="entry name" value="CYTOPLASMIC PROTEIN"/>
    <property type="match status" value="1"/>
</dbReference>
<dbReference type="OrthoDB" id="357294at2"/>
<dbReference type="GeneID" id="300179126"/>